<keyword evidence="2" id="KW-0704">Schiff base</keyword>
<protein>
    <submittedName>
        <fullName evidence="3">Deoxyribose-phosphate aldolase</fullName>
    </submittedName>
</protein>
<evidence type="ECO:0000313" key="4">
    <source>
        <dbReference type="Proteomes" id="UP000520814"/>
    </source>
</evidence>
<comment type="caution">
    <text evidence="3">The sequence shown here is derived from an EMBL/GenBank/DDBJ whole genome shotgun (WGS) entry which is preliminary data.</text>
</comment>
<proteinExistence type="predicted"/>
<organism evidence="3 4">
    <name type="scientific">Armatimonas rosea</name>
    <dbReference type="NCBI Taxonomy" id="685828"/>
    <lineage>
        <taxon>Bacteria</taxon>
        <taxon>Bacillati</taxon>
        <taxon>Armatimonadota</taxon>
        <taxon>Armatimonadia</taxon>
        <taxon>Armatimonadales</taxon>
        <taxon>Armatimonadaceae</taxon>
        <taxon>Armatimonas</taxon>
    </lineage>
</organism>
<dbReference type="Proteomes" id="UP000520814">
    <property type="component" value="Unassembled WGS sequence"/>
</dbReference>
<dbReference type="GO" id="GO:0005737">
    <property type="term" value="C:cytoplasm"/>
    <property type="evidence" value="ECO:0007669"/>
    <property type="project" value="InterPro"/>
</dbReference>
<dbReference type="InterPro" id="IPR002915">
    <property type="entry name" value="DeoC/FbaB/LacD_aldolase"/>
</dbReference>
<dbReference type="Gene3D" id="3.20.20.70">
    <property type="entry name" value="Aldolase class I"/>
    <property type="match status" value="1"/>
</dbReference>
<evidence type="ECO:0000256" key="2">
    <source>
        <dbReference type="ARBA" id="ARBA00023270"/>
    </source>
</evidence>
<dbReference type="GO" id="GO:0004139">
    <property type="term" value="F:deoxyribose-phosphate aldolase activity"/>
    <property type="evidence" value="ECO:0007669"/>
    <property type="project" value="InterPro"/>
</dbReference>
<dbReference type="GO" id="GO:0016052">
    <property type="term" value="P:carbohydrate catabolic process"/>
    <property type="evidence" value="ECO:0007669"/>
    <property type="project" value="TreeGrafter"/>
</dbReference>
<accession>A0A7W9W573</accession>
<dbReference type="SMART" id="SM01133">
    <property type="entry name" value="DeoC"/>
    <property type="match status" value="1"/>
</dbReference>
<dbReference type="RefSeq" id="WP_184192253.1">
    <property type="nucleotide sequence ID" value="NZ_JACHGW010000001.1"/>
</dbReference>
<name>A0A7W9W573_ARMRO</name>
<keyword evidence="4" id="KW-1185">Reference proteome</keyword>
<reference evidence="3 4" key="1">
    <citation type="submission" date="2020-08" db="EMBL/GenBank/DDBJ databases">
        <title>Genomic Encyclopedia of Type Strains, Phase IV (KMG-IV): sequencing the most valuable type-strain genomes for metagenomic binning, comparative biology and taxonomic classification.</title>
        <authorList>
            <person name="Goeker M."/>
        </authorList>
    </citation>
    <scope>NUCLEOTIDE SEQUENCE [LARGE SCALE GENOMIC DNA]</scope>
    <source>
        <strain evidence="3 4">DSM 23562</strain>
    </source>
</reference>
<sequence>MSTKPVTVALLRPDSTRREAVALCEKFAETAETACVLPTWVADVLESGLEVATVIGWPHGAANTQALGIEAAMATADGATELIFFPNLSALKSGAELLVADAVQTVVDAAAPTDSEVTLWLPWEQLKPLERQSLARLAVECGASALLLPVDDEESAKALREFLPDEIGMMIACTSDAPAAAYAHRLWRDWDGKS</sequence>
<keyword evidence="1" id="KW-0963">Cytoplasm</keyword>
<dbReference type="SUPFAM" id="SSF51569">
    <property type="entry name" value="Aldolase"/>
    <property type="match status" value="1"/>
</dbReference>
<evidence type="ECO:0000313" key="3">
    <source>
        <dbReference type="EMBL" id="MBB6048615.1"/>
    </source>
</evidence>
<dbReference type="InterPro" id="IPR013785">
    <property type="entry name" value="Aldolase_TIM"/>
</dbReference>
<dbReference type="PANTHER" id="PTHR10889:SF1">
    <property type="entry name" value="DEOXYRIBOSE-PHOSPHATE ALDOLASE"/>
    <property type="match status" value="1"/>
</dbReference>
<dbReference type="AlphaFoldDB" id="A0A7W9W573"/>
<gene>
    <name evidence="3" type="ORF">HNQ39_000377</name>
</gene>
<dbReference type="GO" id="GO:0009264">
    <property type="term" value="P:deoxyribonucleotide catabolic process"/>
    <property type="evidence" value="ECO:0007669"/>
    <property type="project" value="InterPro"/>
</dbReference>
<dbReference type="InterPro" id="IPR011343">
    <property type="entry name" value="DeoC"/>
</dbReference>
<dbReference type="EMBL" id="JACHGW010000001">
    <property type="protein sequence ID" value="MBB6048615.1"/>
    <property type="molecule type" value="Genomic_DNA"/>
</dbReference>
<dbReference type="PANTHER" id="PTHR10889">
    <property type="entry name" value="DEOXYRIBOSE-PHOSPHATE ALDOLASE"/>
    <property type="match status" value="1"/>
</dbReference>
<evidence type="ECO:0000256" key="1">
    <source>
        <dbReference type="ARBA" id="ARBA00022490"/>
    </source>
</evidence>